<reference evidence="1 2" key="1">
    <citation type="submission" date="2019-05" db="EMBL/GenBank/DDBJ databases">
        <authorList>
            <consortium name="Science for Life Laboratories"/>
        </authorList>
    </citation>
    <scope>NUCLEOTIDE SEQUENCE [LARGE SCALE GENOMIC DNA]</scope>
    <source>
        <strain evidence="1">Soil9</strain>
    </source>
</reference>
<sequence>MSLTECSELRDVHGISEDQKALIKAFIQGAVYCWVKNREGEPFAVRDLVGGVNANWSRTPLHALHTKHIKLDKDEESANEAAAKDLGWLVKTILHEDKRKFEAAKSGLVSTYRWIGGGS</sequence>
<dbReference type="Proteomes" id="UP000464178">
    <property type="component" value="Chromosome"/>
</dbReference>
<proteinExistence type="predicted"/>
<evidence type="ECO:0000313" key="2">
    <source>
        <dbReference type="Proteomes" id="UP000464178"/>
    </source>
</evidence>
<name>A0A6P2DB26_9BACT</name>
<accession>A0A6P2DB26</accession>
<dbReference type="RefSeq" id="WP_162671513.1">
    <property type="nucleotide sequence ID" value="NZ_LR593886.1"/>
</dbReference>
<dbReference type="EMBL" id="LR593886">
    <property type="protein sequence ID" value="VTR98169.1"/>
    <property type="molecule type" value="Genomic_DNA"/>
</dbReference>
<dbReference type="KEGG" id="gms:SOIL9_03640"/>
<evidence type="ECO:0000313" key="1">
    <source>
        <dbReference type="EMBL" id="VTR98169.1"/>
    </source>
</evidence>
<organism evidence="1 2">
    <name type="scientific">Gemmata massiliana</name>
    <dbReference type="NCBI Taxonomy" id="1210884"/>
    <lineage>
        <taxon>Bacteria</taxon>
        <taxon>Pseudomonadati</taxon>
        <taxon>Planctomycetota</taxon>
        <taxon>Planctomycetia</taxon>
        <taxon>Gemmatales</taxon>
        <taxon>Gemmataceae</taxon>
        <taxon>Gemmata</taxon>
    </lineage>
</organism>
<keyword evidence="2" id="KW-1185">Reference proteome</keyword>
<dbReference type="AlphaFoldDB" id="A0A6P2DB26"/>
<protein>
    <submittedName>
        <fullName evidence="1">Uncharacterized protein</fullName>
    </submittedName>
</protein>
<gene>
    <name evidence="1" type="ORF">SOIL9_03640</name>
</gene>